<dbReference type="Proteomes" id="UP000184245">
    <property type="component" value="Unassembled WGS sequence"/>
</dbReference>
<dbReference type="SUPFAM" id="SSF51735">
    <property type="entry name" value="NAD(P)-binding Rossmann-fold domains"/>
    <property type="match status" value="1"/>
</dbReference>
<comment type="function">
    <text evidence="4">Catalyzes the NADPH-dependent reduction of ketopantoate into pantoic acid.</text>
</comment>
<gene>
    <name evidence="7" type="ORF">SAMN02745158_03424</name>
</gene>
<dbReference type="PANTHER" id="PTHR21708">
    <property type="entry name" value="PROBABLE 2-DEHYDROPANTOATE 2-REDUCTASE"/>
    <property type="match status" value="1"/>
</dbReference>
<evidence type="ECO:0000256" key="2">
    <source>
        <dbReference type="ARBA" id="ARBA00022857"/>
    </source>
</evidence>
<keyword evidence="3 4" id="KW-0560">Oxidoreductase</keyword>
<dbReference type="Gene3D" id="1.10.1040.10">
    <property type="entry name" value="N-(1-d-carboxylethyl)-l-norvaline Dehydrogenase, domain 2"/>
    <property type="match status" value="1"/>
</dbReference>
<evidence type="ECO:0000256" key="4">
    <source>
        <dbReference type="RuleBase" id="RU362068"/>
    </source>
</evidence>
<dbReference type="NCBIfam" id="TIGR00745">
    <property type="entry name" value="apbA_panE"/>
    <property type="match status" value="1"/>
</dbReference>
<dbReference type="OrthoDB" id="9793586at2"/>
<dbReference type="InterPro" id="IPR051402">
    <property type="entry name" value="KPR-Related"/>
</dbReference>
<evidence type="ECO:0000259" key="6">
    <source>
        <dbReference type="Pfam" id="PF08546"/>
    </source>
</evidence>
<dbReference type="SUPFAM" id="SSF48179">
    <property type="entry name" value="6-phosphogluconate dehydrogenase C-terminal domain-like"/>
    <property type="match status" value="1"/>
</dbReference>
<dbReference type="InterPro" id="IPR008927">
    <property type="entry name" value="6-PGluconate_DH-like_C_sf"/>
</dbReference>
<dbReference type="Pfam" id="PF02558">
    <property type="entry name" value="ApbA"/>
    <property type="match status" value="1"/>
</dbReference>
<comment type="similarity">
    <text evidence="1 4">Belongs to the ketopantoate reductase family.</text>
</comment>
<dbReference type="InterPro" id="IPR003710">
    <property type="entry name" value="ApbA"/>
</dbReference>
<comment type="pathway">
    <text evidence="4">Cofactor biosynthesis; (R)-pantothenate biosynthesis; (R)-pantoate from 3-methyl-2-oxobutanoate: step 2/2.</text>
</comment>
<sequence>MKIAIIGAGAMGSTVGGHLSRTGAEVYFVDPFQEHVDAINEKGLIYEVNGTEYTAKIKAYTSADQLGEKMDAMIFLVKGLYTKGAALGAECLAKERTVILTVQNGMGNAEILSEVFGGDKIMSGLIEFGGKMVEPGHVSALISPTSRVMIGAANRKITPEMKEFAEYFVKAGFNFSLEADIAPLLWYKMTKNCSGNPVCGIVRLPLGPYQAAGEGRDIAEKVADEVRRVAAAMGIQVPPEPAKKGGQKGISPESPMYSHLPSTAQDMYHKKKTEIDFLNGAVVRYGEKYQVPTPYNRLITDLVKIIENNYDNQF</sequence>
<dbReference type="STRING" id="1122155.SAMN02745158_03424"/>
<dbReference type="RefSeq" id="WP_072853913.1">
    <property type="nucleotide sequence ID" value="NZ_FQVI01000023.1"/>
</dbReference>
<dbReference type="InterPro" id="IPR013332">
    <property type="entry name" value="KPR_N"/>
</dbReference>
<evidence type="ECO:0000313" key="8">
    <source>
        <dbReference type="Proteomes" id="UP000184245"/>
    </source>
</evidence>
<dbReference type="InterPro" id="IPR013752">
    <property type="entry name" value="KPA_reductase"/>
</dbReference>
<feature type="domain" description="Ketopantoate reductase C-terminal" evidence="6">
    <location>
        <begin position="180"/>
        <end position="307"/>
    </location>
</feature>
<keyword evidence="8" id="KW-1185">Reference proteome</keyword>
<dbReference type="Pfam" id="PF08546">
    <property type="entry name" value="ApbA_C"/>
    <property type="match status" value="1"/>
</dbReference>
<feature type="domain" description="Ketopantoate reductase N-terminal" evidence="5">
    <location>
        <begin position="3"/>
        <end position="141"/>
    </location>
</feature>
<dbReference type="UniPathway" id="UPA00028">
    <property type="reaction ID" value="UER00004"/>
</dbReference>
<dbReference type="GO" id="GO:0005737">
    <property type="term" value="C:cytoplasm"/>
    <property type="evidence" value="ECO:0007669"/>
    <property type="project" value="TreeGrafter"/>
</dbReference>
<dbReference type="AlphaFoldDB" id="A0A1M5B0N1"/>
<organism evidence="7 8">
    <name type="scientific">Lactonifactor longoviformis DSM 17459</name>
    <dbReference type="NCBI Taxonomy" id="1122155"/>
    <lineage>
        <taxon>Bacteria</taxon>
        <taxon>Bacillati</taxon>
        <taxon>Bacillota</taxon>
        <taxon>Clostridia</taxon>
        <taxon>Eubacteriales</taxon>
        <taxon>Clostridiaceae</taxon>
        <taxon>Lactonifactor</taxon>
    </lineage>
</organism>
<protein>
    <recommendedName>
        <fullName evidence="4">2-dehydropantoate 2-reductase</fullName>
        <ecNumber evidence="4">1.1.1.169</ecNumber>
    </recommendedName>
    <alternativeName>
        <fullName evidence="4">Ketopantoate reductase</fullName>
    </alternativeName>
</protein>
<keyword evidence="2 4" id="KW-0521">NADP</keyword>
<keyword evidence="4" id="KW-0566">Pantothenate biosynthesis</keyword>
<dbReference type="GO" id="GO:0015940">
    <property type="term" value="P:pantothenate biosynthetic process"/>
    <property type="evidence" value="ECO:0007669"/>
    <property type="project" value="UniProtKB-UniPathway"/>
</dbReference>
<dbReference type="PANTHER" id="PTHR21708:SF26">
    <property type="entry name" value="2-DEHYDROPANTOATE 2-REDUCTASE"/>
    <property type="match status" value="1"/>
</dbReference>
<evidence type="ECO:0000256" key="3">
    <source>
        <dbReference type="ARBA" id="ARBA00023002"/>
    </source>
</evidence>
<name>A0A1M5B0N1_9CLOT</name>
<reference evidence="7 8" key="1">
    <citation type="submission" date="2016-11" db="EMBL/GenBank/DDBJ databases">
        <authorList>
            <person name="Jaros S."/>
            <person name="Januszkiewicz K."/>
            <person name="Wedrychowicz H."/>
        </authorList>
    </citation>
    <scope>NUCLEOTIDE SEQUENCE [LARGE SCALE GENOMIC DNA]</scope>
    <source>
        <strain evidence="7 8">DSM 17459</strain>
    </source>
</reference>
<evidence type="ECO:0000313" key="7">
    <source>
        <dbReference type="EMBL" id="SHF36000.1"/>
    </source>
</evidence>
<dbReference type="InterPro" id="IPR013328">
    <property type="entry name" value="6PGD_dom2"/>
</dbReference>
<dbReference type="InterPro" id="IPR036291">
    <property type="entry name" value="NAD(P)-bd_dom_sf"/>
</dbReference>
<comment type="catalytic activity">
    <reaction evidence="4">
        <text>(R)-pantoate + NADP(+) = 2-dehydropantoate + NADPH + H(+)</text>
        <dbReference type="Rhea" id="RHEA:16233"/>
        <dbReference type="ChEBI" id="CHEBI:11561"/>
        <dbReference type="ChEBI" id="CHEBI:15378"/>
        <dbReference type="ChEBI" id="CHEBI:15980"/>
        <dbReference type="ChEBI" id="CHEBI:57783"/>
        <dbReference type="ChEBI" id="CHEBI:58349"/>
        <dbReference type="EC" id="1.1.1.169"/>
    </reaction>
</comment>
<dbReference type="GO" id="GO:0008677">
    <property type="term" value="F:2-dehydropantoate 2-reductase activity"/>
    <property type="evidence" value="ECO:0007669"/>
    <property type="project" value="UniProtKB-EC"/>
</dbReference>
<dbReference type="EMBL" id="FQVI01000023">
    <property type="protein sequence ID" value="SHF36000.1"/>
    <property type="molecule type" value="Genomic_DNA"/>
</dbReference>
<dbReference type="EC" id="1.1.1.169" evidence="4"/>
<dbReference type="Gene3D" id="3.40.50.720">
    <property type="entry name" value="NAD(P)-binding Rossmann-like Domain"/>
    <property type="match status" value="1"/>
</dbReference>
<evidence type="ECO:0000259" key="5">
    <source>
        <dbReference type="Pfam" id="PF02558"/>
    </source>
</evidence>
<accession>A0A1M5B0N1</accession>
<proteinExistence type="inferred from homology"/>
<evidence type="ECO:0000256" key="1">
    <source>
        <dbReference type="ARBA" id="ARBA00007870"/>
    </source>
</evidence>